<dbReference type="InterPro" id="IPR007711">
    <property type="entry name" value="HigB-1"/>
</dbReference>
<dbReference type="AlphaFoldDB" id="B4RM00"/>
<dbReference type="KEGG" id="ngk:NGK_1160"/>
<reference evidence="1 2" key="1">
    <citation type="journal article" date="2008" name="J. Bacteriol.">
        <title>Complete genome sequence of Neisseria gonorrhoeae NCCP11945.</title>
        <authorList>
            <person name="Chung G.T."/>
            <person name="Yoo J.S."/>
            <person name="Oh H.B."/>
            <person name="Lee Y.S."/>
            <person name="Cha S.H."/>
            <person name="Kim S.J."/>
            <person name="Yoo C.K."/>
        </authorList>
    </citation>
    <scope>NUCLEOTIDE SEQUENCE [LARGE SCALE GENOMIC DNA]</scope>
    <source>
        <strain evidence="1 2">NCCP11945</strain>
    </source>
</reference>
<gene>
    <name evidence="1" type="ordered locus">NGK_1160</name>
</gene>
<dbReference type="HOGENOM" id="CLU_155111_0_0_4"/>
<dbReference type="EMBL" id="CP001050">
    <property type="protein sequence ID" value="ACF29837.1"/>
    <property type="molecule type" value="Genomic_DNA"/>
</dbReference>
<accession>B4RM00</accession>
<organism evidence="1 2">
    <name type="scientific">Neisseria gonorrhoeae (strain NCCP11945)</name>
    <dbReference type="NCBI Taxonomy" id="521006"/>
    <lineage>
        <taxon>Bacteria</taxon>
        <taxon>Pseudomonadati</taxon>
        <taxon>Pseudomonadota</taxon>
        <taxon>Betaproteobacteria</taxon>
        <taxon>Neisseriales</taxon>
        <taxon>Neisseriaceae</taxon>
        <taxon>Neisseria</taxon>
    </lineage>
</organism>
<dbReference type="InterPro" id="IPR035093">
    <property type="entry name" value="RelE/ParE_toxin_dom_sf"/>
</dbReference>
<dbReference type="Proteomes" id="UP000002564">
    <property type="component" value="Chromosome"/>
</dbReference>
<dbReference type="Pfam" id="PF05015">
    <property type="entry name" value="HigB-like_toxin"/>
    <property type="match status" value="1"/>
</dbReference>
<name>B4RM00_NEIG2</name>
<sequence>MMIVSFKHKGLERFFKTGSLSGIQAGHSVKLNLLLTALNAAQTPSDMAVPSWNLHPLKGSLSGHWAVQSQRKLAFDFSFQRRQCRSCRLSGLSLGII</sequence>
<evidence type="ECO:0000313" key="2">
    <source>
        <dbReference type="Proteomes" id="UP000002564"/>
    </source>
</evidence>
<dbReference type="Gene3D" id="3.30.2310.20">
    <property type="entry name" value="RelE-like"/>
    <property type="match status" value="1"/>
</dbReference>
<evidence type="ECO:0000313" key="1">
    <source>
        <dbReference type="EMBL" id="ACF29837.1"/>
    </source>
</evidence>
<protein>
    <submittedName>
        <fullName evidence="1">Plasmid maintenance system killer</fullName>
    </submittedName>
</protein>
<dbReference type="SUPFAM" id="SSF143011">
    <property type="entry name" value="RelE-like"/>
    <property type="match status" value="1"/>
</dbReference>
<proteinExistence type="predicted"/>